<dbReference type="GO" id="GO:0005886">
    <property type="term" value="C:plasma membrane"/>
    <property type="evidence" value="ECO:0007669"/>
    <property type="project" value="TreeGrafter"/>
</dbReference>
<dbReference type="SUPFAM" id="SSF55785">
    <property type="entry name" value="PYP-like sensor domain (PAS domain)"/>
    <property type="match status" value="1"/>
</dbReference>
<evidence type="ECO:0000259" key="5">
    <source>
        <dbReference type="PROSITE" id="PS50111"/>
    </source>
</evidence>
<dbReference type="Pfam" id="PF00015">
    <property type="entry name" value="MCPsignal"/>
    <property type="match status" value="1"/>
</dbReference>
<proteinExistence type="inferred from homology"/>
<dbReference type="InterPro" id="IPR004089">
    <property type="entry name" value="MCPsignal_dom"/>
</dbReference>
<feature type="domain" description="HAMP" evidence="7">
    <location>
        <begin position="218"/>
        <end position="270"/>
    </location>
</feature>
<evidence type="ECO:0000259" key="7">
    <source>
        <dbReference type="PROSITE" id="PS50885"/>
    </source>
</evidence>
<dbReference type="RefSeq" id="WP_125242337.1">
    <property type="nucleotide sequence ID" value="NZ_RSED01000004.1"/>
</dbReference>
<dbReference type="NCBIfam" id="TIGR00229">
    <property type="entry name" value="sensory_box"/>
    <property type="match status" value="1"/>
</dbReference>
<dbReference type="GO" id="GO:0007165">
    <property type="term" value="P:signal transduction"/>
    <property type="evidence" value="ECO:0007669"/>
    <property type="project" value="UniProtKB-KW"/>
</dbReference>
<dbReference type="CDD" id="cd11386">
    <property type="entry name" value="MCP_signal"/>
    <property type="match status" value="1"/>
</dbReference>
<keyword evidence="2" id="KW-0488">Methylation</keyword>
<sequence length="532" mass="57399">MRKNFPITQNEFALVDGETLVSATDLKGRITYCNPAFVRVSGFLRDELIGQPHNLIRHPDMPSEAFRDLWATVQAGRPWSALVKNRRKDGDHYWVQANVTPVLEGGRVVGYLSVRTRPDREQVDAAAALYQRMQEEARDGALMTHLREGRLWRRGLAGLVQSAQRMSLGARVQAGSLLTPVAVALGAWWGCGLTAGQGAGLLGVAVVLGLWQGWRWQRSLVQPIRGLIKQAHRMAAGDLSLMNEAGRYDELGRLERAMVQLNVNLQAIVGDVRREIIGIHSASRDIALGNHDLSERTDSQASNLQETASALEQITGNVRTSADAARQAAGRAEHTHEMARRSQQSVQEIVAQMDAIAQASGRIGEIVDVINRIAFQTNLLALNAAVEAARAGEAGKGFAVVASEVRALANRSRQAAGEIKVLVDNALTTIEQGHERVRSNGELMQQTLGSVQAVSDLVSSISRASAEQSVGLTEVSRAVASLDGITHQNAAMVEQLSVAAAALSGQADQVAEAVRIFRVREPASAEICEVVG</sequence>
<dbReference type="Proteomes" id="UP000269265">
    <property type="component" value="Unassembled WGS sequence"/>
</dbReference>
<dbReference type="SMART" id="SM00304">
    <property type="entry name" value="HAMP"/>
    <property type="match status" value="1"/>
</dbReference>
<dbReference type="SMART" id="SM00283">
    <property type="entry name" value="MA"/>
    <property type="match status" value="1"/>
</dbReference>
<dbReference type="InterPro" id="IPR004090">
    <property type="entry name" value="Chemotax_Me-accpt_rcpt"/>
</dbReference>
<dbReference type="Gene3D" id="3.30.450.20">
    <property type="entry name" value="PAS domain"/>
    <property type="match status" value="1"/>
</dbReference>
<keyword evidence="4" id="KW-0807">Transducer</keyword>
<evidence type="ECO:0000259" key="6">
    <source>
        <dbReference type="PROSITE" id="PS50112"/>
    </source>
</evidence>
<dbReference type="PANTHER" id="PTHR43531:SF14">
    <property type="entry name" value="METHYL-ACCEPTING CHEMOTAXIS PROTEIN I-RELATED"/>
    <property type="match status" value="1"/>
</dbReference>
<dbReference type="InterPro" id="IPR003660">
    <property type="entry name" value="HAMP_dom"/>
</dbReference>
<evidence type="ECO:0000256" key="3">
    <source>
        <dbReference type="ARBA" id="ARBA00029447"/>
    </source>
</evidence>
<dbReference type="PRINTS" id="PR00260">
    <property type="entry name" value="CHEMTRNSDUCR"/>
</dbReference>
<dbReference type="AlphaFoldDB" id="A0A426VE20"/>
<dbReference type="GO" id="GO:0004888">
    <property type="term" value="F:transmembrane signaling receptor activity"/>
    <property type="evidence" value="ECO:0007669"/>
    <property type="project" value="InterPro"/>
</dbReference>
<dbReference type="InterPro" id="IPR035965">
    <property type="entry name" value="PAS-like_dom_sf"/>
</dbReference>
<dbReference type="InterPro" id="IPR051310">
    <property type="entry name" value="MCP_chemotaxis"/>
</dbReference>
<feature type="domain" description="PAS" evidence="6">
    <location>
        <begin position="21"/>
        <end position="60"/>
    </location>
</feature>
<evidence type="ECO:0000313" key="9">
    <source>
        <dbReference type="Proteomes" id="UP000269265"/>
    </source>
</evidence>
<reference evidence="8 9" key="1">
    <citation type="submission" date="2018-12" db="EMBL/GenBank/DDBJ databases">
        <title>The whole draft genome of Aquabacterium sp. SJQ9.</title>
        <authorList>
            <person name="Sun L."/>
            <person name="Gao X."/>
            <person name="Chen W."/>
            <person name="Huang K."/>
        </authorList>
    </citation>
    <scope>NUCLEOTIDE SEQUENCE [LARGE SCALE GENOMIC DNA]</scope>
    <source>
        <strain evidence="8 9">SJQ9</strain>
    </source>
</reference>
<evidence type="ECO:0000256" key="2">
    <source>
        <dbReference type="ARBA" id="ARBA00022481"/>
    </source>
</evidence>
<organism evidence="8 9">
    <name type="scientific">Aquabacterium soli</name>
    <dbReference type="NCBI Taxonomy" id="2493092"/>
    <lineage>
        <taxon>Bacteria</taxon>
        <taxon>Pseudomonadati</taxon>
        <taxon>Pseudomonadota</taxon>
        <taxon>Betaproteobacteria</taxon>
        <taxon>Burkholderiales</taxon>
        <taxon>Aquabacterium</taxon>
    </lineage>
</organism>
<keyword evidence="9" id="KW-1185">Reference proteome</keyword>
<dbReference type="PROSITE" id="PS50112">
    <property type="entry name" value="PAS"/>
    <property type="match status" value="1"/>
</dbReference>
<comment type="subcellular location">
    <subcellularLocation>
        <location evidence="1">Membrane</location>
    </subcellularLocation>
</comment>
<gene>
    <name evidence="8" type="ORF">EIP75_05960</name>
</gene>
<dbReference type="SMART" id="SM00091">
    <property type="entry name" value="PAS"/>
    <property type="match status" value="1"/>
</dbReference>
<dbReference type="Gene3D" id="1.10.287.950">
    <property type="entry name" value="Methyl-accepting chemotaxis protein"/>
    <property type="match status" value="1"/>
</dbReference>
<evidence type="ECO:0000313" key="8">
    <source>
        <dbReference type="EMBL" id="RRS05118.1"/>
    </source>
</evidence>
<dbReference type="InterPro" id="IPR000014">
    <property type="entry name" value="PAS"/>
</dbReference>
<dbReference type="PROSITE" id="PS50111">
    <property type="entry name" value="CHEMOTAXIS_TRANSDUC_2"/>
    <property type="match status" value="1"/>
</dbReference>
<dbReference type="Pfam" id="PF08447">
    <property type="entry name" value="PAS_3"/>
    <property type="match status" value="1"/>
</dbReference>
<accession>A0A426VE20</accession>
<dbReference type="OrthoDB" id="9806477at2"/>
<dbReference type="CDD" id="cd00130">
    <property type="entry name" value="PAS"/>
    <property type="match status" value="1"/>
</dbReference>
<protein>
    <submittedName>
        <fullName evidence="8">PAS domain-containing methyl-accepting chemotaxis protein</fullName>
    </submittedName>
</protein>
<dbReference type="PROSITE" id="PS50885">
    <property type="entry name" value="HAMP"/>
    <property type="match status" value="1"/>
</dbReference>
<dbReference type="InterPro" id="IPR013655">
    <property type="entry name" value="PAS_fold_3"/>
</dbReference>
<dbReference type="CDD" id="cd06225">
    <property type="entry name" value="HAMP"/>
    <property type="match status" value="1"/>
</dbReference>
<dbReference type="GO" id="GO:0006935">
    <property type="term" value="P:chemotaxis"/>
    <property type="evidence" value="ECO:0007669"/>
    <property type="project" value="InterPro"/>
</dbReference>
<dbReference type="SUPFAM" id="SSF58104">
    <property type="entry name" value="Methyl-accepting chemotaxis protein (MCP) signaling domain"/>
    <property type="match status" value="1"/>
</dbReference>
<dbReference type="Pfam" id="PF00672">
    <property type="entry name" value="HAMP"/>
    <property type="match status" value="1"/>
</dbReference>
<dbReference type="PANTHER" id="PTHR43531">
    <property type="entry name" value="PROTEIN ICFG"/>
    <property type="match status" value="1"/>
</dbReference>
<evidence type="ECO:0000256" key="1">
    <source>
        <dbReference type="ARBA" id="ARBA00004370"/>
    </source>
</evidence>
<dbReference type="FunFam" id="1.10.287.950:FF:000001">
    <property type="entry name" value="Methyl-accepting chemotaxis sensory transducer"/>
    <property type="match status" value="1"/>
</dbReference>
<comment type="similarity">
    <text evidence="3">Belongs to the methyl-accepting chemotaxis (MCP) protein family.</text>
</comment>
<comment type="caution">
    <text evidence="8">The sequence shown here is derived from an EMBL/GenBank/DDBJ whole genome shotgun (WGS) entry which is preliminary data.</text>
</comment>
<name>A0A426VE20_9BURK</name>
<feature type="domain" description="Methyl-accepting transducer" evidence="5">
    <location>
        <begin position="275"/>
        <end position="504"/>
    </location>
</feature>
<dbReference type="EMBL" id="RSED01000004">
    <property type="protein sequence ID" value="RRS05118.1"/>
    <property type="molecule type" value="Genomic_DNA"/>
</dbReference>
<evidence type="ECO:0000256" key="4">
    <source>
        <dbReference type="PROSITE-ProRule" id="PRU00284"/>
    </source>
</evidence>